<name>A0A132HLJ9_9BURK</name>
<accession>A0A132HLJ9</accession>
<dbReference type="RefSeq" id="WP_008651931.1">
    <property type="nucleotide sequence ID" value="NZ_CP026544.1"/>
</dbReference>
<dbReference type="OMA" id="RYVWIIS"/>
<evidence type="ECO:0000313" key="2">
    <source>
        <dbReference type="Proteomes" id="UP000253772"/>
    </source>
</evidence>
<dbReference type="AlphaFoldDB" id="A0A132HLJ9"/>
<proteinExistence type="predicted"/>
<dbReference type="GeneID" id="60821184"/>
<dbReference type="OrthoDB" id="8966903at2"/>
<protein>
    <submittedName>
        <fullName evidence="1">Uncharacterized protein</fullName>
    </submittedName>
</protein>
<organism evidence="1 2">
    <name type="scientific">Cupriavidus metallidurans</name>
    <dbReference type="NCBI Taxonomy" id="119219"/>
    <lineage>
        <taxon>Bacteria</taxon>
        <taxon>Pseudomonadati</taxon>
        <taxon>Pseudomonadota</taxon>
        <taxon>Betaproteobacteria</taxon>
        <taxon>Burkholderiales</taxon>
        <taxon>Burkholderiaceae</taxon>
        <taxon>Cupriavidus</taxon>
    </lineage>
</organism>
<reference evidence="1 2" key="1">
    <citation type="submission" date="2019-03" db="EMBL/GenBank/DDBJ databases">
        <title>Comparative insights into the high quality Complete genome sequence of highly metal resistant Cupriavidus metallidurans strain BS1 isolated from a gold-copper mine.</title>
        <authorList>
            <person name="Mazhar H.S."/>
            <person name="Rensing C."/>
        </authorList>
    </citation>
    <scope>NUCLEOTIDE SEQUENCE [LARGE SCALE GENOMIC DNA]</scope>
    <source>
        <strain evidence="1 2">BS1</strain>
    </source>
</reference>
<dbReference type="EMBL" id="CP037900">
    <property type="protein sequence ID" value="QBP10400.1"/>
    <property type="molecule type" value="Genomic_DNA"/>
</dbReference>
<dbReference type="Proteomes" id="UP000253772">
    <property type="component" value="Chromosome c1"/>
</dbReference>
<sequence length="67" mass="7298">MTTESRPQLKAFVQTAPQAGRYVWVISLVDFGGQQIRRTIVSDDTFTTSDAARVAGDAELKAMAADH</sequence>
<gene>
    <name evidence="1" type="ORF">DDF84_011870</name>
</gene>
<evidence type="ECO:0000313" key="1">
    <source>
        <dbReference type="EMBL" id="QBP10400.1"/>
    </source>
</evidence>